<reference evidence="1 2" key="1">
    <citation type="submission" date="2017-04" db="EMBL/GenBank/DDBJ databases">
        <title>Draft genome sequence of Tuber borchii Vittad., a whitish edible truffle.</title>
        <authorList>
            <consortium name="DOE Joint Genome Institute"/>
            <person name="Murat C."/>
            <person name="Kuo A."/>
            <person name="Barry K.W."/>
            <person name="Clum A."/>
            <person name="Dockter R.B."/>
            <person name="Fauchery L."/>
            <person name="Iotti M."/>
            <person name="Kohler A."/>
            <person name="Labutti K."/>
            <person name="Lindquist E.A."/>
            <person name="Lipzen A."/>
            <person name="Ohm R.A."/>
            <person name="Wang M."/>
            <person name="Grigoriev I.V."/>
            <person name="Zambonelli A."/>
            <person name="Martin F.M."/>
        </authorList>
    </citation>
    <scope>NUCLEOTIDE SEQUENCE [LARGE SCALE GENOMIC DNA]</scope>
    <source>
        <strain evidence="1 2">Tbo3840</strain>
    </source>
</reference>
<evidence type="ECO:0000313" key="1">
    <source>
        <dbReference type="EMBL" id="PUU73947.1"/>
    </source>
</evidence>
<dbReference type="OrthoDB" id="5489783at2759"/>
<name>A0A2T6ZEL9_TUBBO</name>
<keyword evidence="2" id="KW-1185">Reference proteome</keyword>
<dbReference type="AlphaFoldDB" id="A0A2T6ZEL9"/>
<proteinExistence type="predicted"/>
<dbReference type="EMBL" id="NESQ01000331">
    <property type="protein sequence ID" value="PUU73947.1"/>
    <property type="molecule type" value="Genomic_DNA"/>
</dbReference>
<organism evidence="1 2">
    <name type="scientific">Tuber borchii</name>
    <name type="common">White truffle</name>
    <dbReference type="NCBI Taxonomy" id="42251"/>
    <lineage>
        <taxon>Eukaryota</taxon>
        <taxon>Fungi</taxon>
        <taxon>Dikarya</taxon>
        <taxon>Ascomycota</taxon>
        <taxon>Pezizomycotina</taxon>
        <taxon>Pezizomycetes</taxon>
        <taxon>Pezizales</taxon>
        <taxon>Tuberaceae</taxon>
        <taxon>Tuber</taxon>
    </lineage>
</organism>
<evidence type="ECO:0000313" key="2">
    <source>
        <dbReference type="Proteomes" id="UP000244722"/>
    </source>
</evidence>
<protein>
    <submittedName>
        <fullName evidence="1">Uncharacterized protein</fullName>
    </submittedName>
</protein>
<gene>
    <name evidence="1" type="ORF">B9Z19DRAFT_1160946</name>
</gene>
<comment type="caution">
    <text evidence="1">The sequence shown here is derived from an EMBL/GenBank/DDBJ whole genome shotgun (WGS) entry which is preliminary data.</text>
</comment>
<sequence length="175" mass="19623">MAAVLAAKVGEPPTSLPTGPAIGIYPTITETWSLPTSSLASAPLSPQLSPPQDMKYYLTEGLKSVEHQQYRDSESCLGALDSQVKKLRSDKAGQYLVFALVTQDQLVMIERIRHTHYNGVRFHYFNREETLIVKIFAGPVQAEALGRVSKSELLIGFLFLYRSRLLRRPCYNGRH</sequence>
<dbReference type="Proteomes" id="UP000244722">
    <property type="component" value="Unassembled WGS sequence"/>
</dbReference>
<accession>A0A2T6ZEL9</accession>